<dbReference type="Proteomes" id="UP000186168">
    <property type="component" value="Unassembled WGS sequence"/>
</dbReference>
<comment type="caution">
    <text evidence="1">The sequence shown here is derived from an EMBL/GenBank/DDBJ whole genome shotgun (WGS) entry which is preliminary data.</text>
</comment>
<organism evidence="1 2">
    <name type="scientific">Streptomyces sparsogenes DSM 40356</name>
    <dbReference type="NCBI Taxonomy" id="1331668"/>
    <lineage>
        <taxon>Bacteria</taxon>
        <taxon>Bacillati</taxon>
        <taxon>Actinomycetota</taxon>
        <taxon>Actinomycetes</taxon>
        <taxon>Kitasatosporales</taxon>
        <taxon>Streptomycetaceae</taxon>
        <taxon>Streptomyces</taxon>
    </lineage>
</organism>
<keyword evidence="2" id="KW-1185">Reference proteome</keyword>
<accession>A0A1R1S8L4</accession>
<evidence type="ECO:0008006" key="3">
    <source>
        <dbReference type="Google" id="ProtNLM"/>
    </source>
</evidence>
<name>A0A1R1S8L4_9ACTN</name>
<dbReference type="EMBL" id="ASQP01000459">
    <property type="protein sequence ID" value="OMI34583.1"/>
    <property type="molecule type" value="Genomic_DNA"/>
</dbReference>
<dbReference type="InterPro" id="IPR025851">
    <property type="entry name" value="SUKH-4"/>
</dbReference>
<evidence type="ECO:0000313" key="2">
    <source>
        <dbReference type="Proteomes" id="UP000186168"/>
    </source>
</evidence>
<protein>
    <recommendedName>
        <fullName evidence="3">SUKH-4 immunity protein of toxin-antitoxin system</fullName>
    </recommendedName>
</protein>
<reference evidence="1 2" key="1">
    <citation type="submission" date="2013-05" db="EMBL/GenBank/DDBJ databases">
        <title>Genome sequence of Streptomyces sparsogenes DSM 40356.</title>
        <authorList>
            <person name="Coyne S."/>
            <person name="Seebeck F.P."/>
        </authorList>
    </citation>
    <scope>NUCLEOTIDE SEQUENCE [LARGE SCALE GENOMIC DNA]</scope>
    <source>
        <strain evidence="1 2">DSM 40356</strain>
    </source>
</reference>
<dbReference type="AlphaFoldDB" id="A0A1R1S8L4"/>
<sequence>MTAEVITVPEGKLPPAITDEHTRRWLSGGGLPGGGDLMRFRPLAEGPPVPVPRLLADSADPAQLDPHISGLLAIGHLLVEGEEADVVVLDGATGRVSSMLLFEEDPGLLEVLPLAPSVEALARFLDAAADLAGLRGRFAHLAGGYGTRAVAEASALYLSVLEAEDWDGGWGSAGDVAEWDHALPAFWRTVALIRPFALLAGPGGGLRLDLPEGVLEEEFGAEEIVRFDPAELPDTLVHEPTRRFLARTGLPEDGLMFRLDTEAPTLPTLARCREEHERGEAFYGFPEDMAVAPERLLRLGYLVEDTDVVIDGDSGAIHAWNIPDAALRPLNADVSTLAFTAWALHRERAIDEEHKLTDDMYQPLADTMTAVLASVDPVACRPTGEPDDWRYWPEVFHDEAGGVL</sequence>
<gene>
    <name evidence="1" type="ORF">SPAR_35611</name>
</gene>
<dbReference type="STRING" id="67365.GCA_001704635_01940"/>
<dbReference type="Pfam" id="PF14435">
    <property type="entry name" value="SUKH-4"/>
    <property type="match status" value="2"/>
</dbReference>
<proteinExistence type="predicted"/>
<evidence type="ECO:0000313" key="1">
    <source>
        <dbReference type="EMBL" id="OMI34583.1"/>
    </source>
</evidence>